<proteinExistence type="predicted"/>
<evidence type="ECO:0000313" key="2">
    <source>
        <dbReference type="Proteomes" id="UP000019149"/>
    </source>
</evidence>
<dbReference type="AlphaFoldDB" id="W6U012"/>
<organism evidence="1 2">
    <name type="scientific">Echinococcus granulosus</name>
    <name type="common">Hydatid tapeworm</name>
    <dbReference type="NCBI Taxonomy" id="6210"/>
    <lineage>
        <taxon>Eukaryota</taxon>
        <taxon>Metazoa</taxon>
        <taxon>Spiralia</taxon>
        <taxon>Lophotrochozoa</taxon>
        <taxon>Platyhelminthes</taxon>
        <taxon>Cestoda</taxon>
        <taxon>Eucestoda</taxon>
        <taxon>Cyclophyllidea</taxon>
        <taxon>Taeniidae</taxon>
        <taxon>Echinococcus</taxon>
        <taxon>Echinococcus granulosus group</taxon>
    </lineage>
</organism>
<keyword evidence="2" id="KW-1185">Reference proteome</keyword>
<sequence length="88" mass="10101">MTVYVEIYCIHICLLKKTGLEMLADKAKTLCNAGFATLKENSKTFALIVLYQFYEFEKQGVMGVGYRIRVLCQTLLPFVDFDDCRAVF</sequence>
<comment type="caution">
    <text evidence="1">The sequence shown here is derived from an EMBL/GenBank/DDBJ whole genome shotgun (WGS) entry which is preliminary data.</text>
</comment>
<dbReference type="EMBL" id="APAU02000257">
    <property type="protein sequence ID" value="EUB54425.1"/>
    <property type="molecule type" value="Genomic_DNA"/>
</dbReference>
<reference evidence="1 2" key="1">
    <citation type="journal article" date="2013" name="Nat. Genet.">
        <title>The genome of the hydatid tapeworm Echinococcus granulosus.</title>
        <authorList>
            <person name="Zheng H."/>
            <person name="Zhang W."/>
            <person name="Zhang L."/>
            <person name="Zhang Z."/>
            <person name="Li J."/>
            <person name="Lu G."/>
            <person name="Zhu Y."/>
            <person name="Wang Y."/>
            <person name="Huang Y."/>
            <person name="Liu J."/>
            <person name="Kang H."/>
            <person name="Chen J."/>
            <person name="Wang L."/>
            <person name="Chen A."/>
            <person name="Yu S."/>
            <person name="Gao Z."/>
            <person name="Jin L."/>
            <person name="Gu W."/>
            <person name="Wang Z."/>
            <person name="Zhao L."/>
            <person name="Shi B."/>
            <person name="Wen H."/>
            <person name="Lin R."/>
            <person name="Jones M.K."/>
            <person name="Brejova B."/>
            <person name="Vinar T."/>
            <person name="Zhao G."/>
            <person name="McManus D.P."/>
            <person name="Chen Z."/>
            <person name="Zhou Y."/>
            <person name="Wang S."/>
        </authorList>
    </citation>
    <scope>NUCLEOTIDE SEQUENCE [LARGE SCALE GENOMIC DNA]</scope>
</reference>
<dbReference type="RefSeq" id="XP_024345621.1">
    <property type="nucleotide sequence ID" value="XM_024499961.1"/>
</dbReference>
<accession>W6U012</accession>
<protein>
    <submittedName>
        <fullName evidence="1">Uncharacterized protein</fullName>
    </submittedName>
</protein>
<gene>
    <name evidence="1" type="ORF">EGR_10712</name>
</gene>
<name>W6U012_ECHGR</name>
<dbReference type="KEGG" id="egl:EGR_10712"/>
<evidence type="ECO:0000313" key="1">
    <source>
        <dbReference type="EMBL" id="EUB54425.1"/>
    </source>
</evidence>
<dbReference type="CTD" id="36346427"/>
<dbReference type="GeneID" id="36346427"/>
<dbReference type="Proteomes" id="UP000019149">
    <property type="component" value="Unassembled WGS sequence"/>
</dbReference>